<comment type="caution">
    <text evidence="2">The sequence shown here is derived from an EMBL/GenBank/DDBJ whole genome shotgun (WGS) entry which is preliminary data.</text>
</comment>
<protein>
    <submittedName>
        <fullName evidence="2">Uncharacterized protein</fullName>
    </submittedName>
</protein>
<accession>A0A3D8RCX3</accession>
<gene>
    <name evidence="2" type="ORF">BP5796_07775</name>
</gene>
<evidence type="ECO:0000313" key="3">
    <source>
        <dbReference type="Proteomes" id="UP000256328"/>
    </source>
</evidence>
<dbReference type="EMBL" id="PDLN01000011">
    <property type="protein sequence ID" value="RDW71741.1"/>
    <property type="molecule type" value="Genomic_DNA"/>
</dbReference>
<name>A0A3D8RCX3_9HELO</name>
<feature type="region of interest" description="Disordered" evidence="1">
    <location>
        <begin position="47"/>
        <end position="67"/>
    </location>
</feature>
<organism evidence="2 3">
    <name type="scientific">Coleophoma crateriformis</name>
    <dbReference type="NCBI Taxonomy" id="565419"/>
    <lineage>
        <taxon>Eukaryota</taxon>
        <taxon>Fungi</taxon>
        <taxon>Dikarya</taxon>
        <taxon>Ascomycota</taxon>
        <taxon>Pezizomycotina</taxon>
        <taxon>Leotiomycetes</taxon>
        <taxon>Helotiales</taxon>
        <taxon>Dermateaceae</taxon>
        <taxon>Coleophoma</taxon>
    </lineage>
</organism>
<keyword evidence="3" id="KW-1185">Reference proteome</keyword>
<evidence type="ECO:0000313" key="2">
    <source>
        <dbReference type="EMBL" id="RDW71741.1"/>
    </source>
</evidence>
<dbReference type="OrthoDB" id="3490397at2759"/>
<dbReference type="AlphaFoldDB" id="A0A3D8RCX3"/>
<proteinExistence type="predicted"/>
<dbReference type="Proteomes" id="UP000256328">
    <property type="component" value="Unassembled WGS sequence"/>
</dbReference>
<sequence length="209" mass="22828">MTGVVRLMEAGSCIRAHYGLREKLASPQCILLYPSIEQLSIFPEPARNKATPLQTPNVHPKKPPASSEHHQLTMYSQLIFIAGVLLAFTSSHPTRAVARGHSFGPYMVSNYTPGYSFNVTYAPRNSTRKDAEPAFSTYCTGTAAQDGLQACANPVISASEQSSENITTLVIQHAWRENGVHFMVESDHAIQGSEQSFTMTATNAWAVGR</sequence>
<reference evidence="2 3" key="1">
    <citation type="journal article" date="2018" name="IMA Fungus">
        <title>IMA Genome-F 9: Draft genome sequence of Annulohypoxylon stygium, Aspergillus mulundensis, Berkeleyomyces basicola (syn. Thielaviopsis basicola), Ceratocystis smalleyi, two Cercospora beticola strains, Coleophoma cylindrospora, Fusarium fracticaudum, Phialophora cf. hyalina, and Morchella septimelata.</title>
        <authorList>
            <person name="Wingfield B.D."/>
            <person name="Bills G.F."/>
            <person name="Dong Y."/>
            <person name="Huang W."/>
            <person name="Nel W.J."/>
            <person name="Swalarsk-Parry B.S."/>
            <person name="Vaghefi N."/>
            <person name="Wilken P.M."/>
            <person name="An Z."/>
            <person name="de Beer Z.W."/>
            <person name="De Vos L."/>
            <person name="Chen L."/>
            <person name="Duong T.A."/>
            <person name="Gao Y."/>
            <person name="Hammerbacher A."/>
            <person name="Kikkert J.R."/>
            <person name="Li Y."/>
            <person name="Li H."/>
            <person name="Li K."/>
            <person name="Li Q."/>
            <person name="Liu X."/>
            <person name="Ma X."/>
            <person name="Naidoo K."/>
            <person name="Pethybridge S.J."/>
            <person name="Sun J."/>
            <person name="Steenkamp E.T."/>
            <person name="van der Nest M.A."/>
            <person name="van Wyk S."/>
            <person name="Wingfield M.J."/>
            <person name="Xiong C."/>
            <person name="Yue Q."/>
            <person name="Zhang X."/>
        </authorList>
    </citation>
    <scope>NUCLEOTIDE SEQUENCE [LARGE SCALE GENOMIC DNA]</scope>
    <source>
        <strain evidence="2 3">BP5796</strain>
    </source>
</reference>
<evidence type="ECO:0000256" key="1">
    <source>
        <dbReference type="SAM" id="MobiDB-lite"/>
    </source>
</evidence>